<reference evidence="2 3" key="1">
    <citation type="submission" date="2023-07" db="EMBL/GenBank/DDBJ databases">
        <title>Sorghum-associated microbial communities from plants grown in Nebraska, USA.</title>
        <authorList>
            <person name="Schachtman D."/>
        </authorList>
    </citation>
    <scope>NUCLEOTIDE SEQUENCE [LARGE SCALE GENOMIC DNA]</scope>
    <source>
        <strain evidence="2 3">3773</strain>
    </source>
</reference>
<evidence type="ECO:0000313" key="3">
    <source>
        <dbReference type="Proteomes" id="UP001255185"/>
    </source>
</evidence>
<comment type="caution">
    <text evidence="2">The sequence shown here is derived from an EMBL/GenBank/DDBJ whole genome shotgun (WGS) entry which is preliminary data.</text>
</comment>
<proteinExistence type="predicted"/>
<feature type="chain" id="PRO_5045920402" description="Lipoprotein" evidence="1">
    <location>
        <begin position="26"/>
        <end position="261"/>
    </location>
</feature>
<protein>
    <recommendedName>
        <fullName evidence="4">Lipoprotein</fullName>
    </recommendedName>
</protein>
<accession>A0ABU1TR70</accession>
<keyword evidence="3" id="KW-1185">Reference proteome</keyword>
<evidence type="ECO:0000256" key="1">
    <source>
        <dbReference type="SAM" id="SignalP"/>
    </source>
</evidence>
<gene>
    <name evidence="2" type="ORF">J2X31_002063</name>
</gene>
<dbReference type="PROSITE" id="PS51257">
    <property type="entry name" value="PROKAR_LIPOPROTEIN"/>
    <property type="match status" value="1"/>
</dbReference>
<organism evidence="2 3">
    <name type="scientific">Flavobacterium arsenatis</name>
    <dbReference type="NCBI Taxonomy" id="1484332"/>
    <lineage>
        <taxon>Bacteria</taxon>
        <taxon>Pseudomonadati</taxon>
        <taxon>Bacteroidota</taxon>
        <taxon>Flavobacteriia</taxon>
        <taxon>Flavobacteriales</taxon>
        <taxon>Flavobacteriaceae</taxon>
        <taxon>Flavobacterium</taxon>
    </lineage>
</organism>
<sequence>MKNIKLSILCLVTIFLSATIFIACSSDQNLDGTTESNSEQITNPVSKSNAANSAGVTWTTPKNYGIYHNEILGIYLDKFSLSSEPTFTEVYNEILAEFELRYPNTLSQEERLFFEERIYTTFNSQNNNFNEDNYHSITESAIQTYYSPKLQTFFLPLLANPESPADVLNKLREFRRDNLLTTDEVLELDKFKNVLGQSALFWDDYSIKNPSAYNSLAQRGPCDPYYQIAFADAVGCMFGPLGSIGYSTMIYAMTKKKGGCI</sequence>
<evidence type="ECO:0008006" key="4">
    <source>
        <dbReference type="Google" id="ProtNLM"/>
    </source>
</evidence>
<evidence type="ECO:0000313" key="2">
    <source>
        <dbReference type="EMBL" id="MDR6968048.1"/>
    </source>
</evidence>
<dbReference type="EMBL" id="JAVDVI010000008">
    <property type="protein sequence ID" value="MDR6968048.1"/>
    <property type="molecule type" value="Genomic_DNA"/>
</dbReference>
<dbReference type="Proteomes" id="UP001255185">
    <property type="component" value="Unassembled WGS sequence"/>
</dbReference>
<feature type="signal peptide" evidence="1">
    <location>
        <begin position="1"/>
        <end position="25"/>
    </location>
</feature>
<keyword evidence="1" id="KW-0732">Signal</keyword>
<dbReference type="RefSeq" id="WP_310026482.1">
    <property type="nucleotide sequence ID" value="NZ_JAVDVI010000008.1"/>
</dbReference>
<name>A0ABU1TR70_9FLAO</name>